<feature type="transmembrane region" description="Helical" evidence="8">
    <location>
        <begin position="452"/>
        <end position="471"/>
    </location>
</feature>
<organism evidence="10 11">
    <name type="scientific">Stylosanthes scabra</name>
    <dbReference type="NCBI Taxonomy" id="79078"/>
    <lineage>
        <taxon>Eukaryota</taxon>
        <taxon>Viridiplantae</taxon>
        <taxon>Streptophyta</taxon>
        <taxon>Embryophyta</taxon>
        <taxon>Tracheophyta</taxon>
        <taxon>Spermatophyta</taxon>
        <taxon>Magnoliopsida</taxon>
        <taxon>eudicotyledons</taxon>
        <taxon>Gunneridae</taxon>
        <taxon>Pentapetalae</taxon>
        <taxon>rosids</taxon>
        <taxon>fabids</taxon>
        <taxon>Fabales</taxon>
        <taxon>Fabaceae</taxon>
        <taxon>Papilionoideae</taxon>
        <taxon>50 kb inversion clade</taxon>
        <taxon>dalbergioids sensu lato</taxon>
        <taxon>Dalbergieae</taxon>
        <taxon>Pterocarpus clade</taxon>
        <taxon>Stylosanthes</taxon>
    </lineage>
</organism>
<feature type="transmembrane region" description="Helical" evidence="8">
    <location>
        <begin position="298"/>
        <end position="317"/>
    </location>
</feature>
<dbReference type="PANTHER" id="PTHR22950:SF643">
    <property type="entry name" value="AMINO ACID TRANSPORTER AVT6A"/>
    <property type="match status" value="1"/>
</dbReference>
<dbReference type="Pfam" id="PF01490">
    <property type="entry name" value="Aa_trans"/>
    <property type="match status" value="1"/>
</dbReference>
<evidence type="ECO:0000256" key="4">
    <source>
        <dbReference type="ARBA" id="ARBA00022970"/>
    </source>
</evidence>
<dbReference type="PANTHER" id="PTHR22950">
    <property type="entry name" value="AMINO ACID TRANSPORTER"/>
    <property type="match status" value="1"/>
</dbReference>
<evidence type="ECO:0000256" key="3">
    <source>
        <dbReference type="ARBA" id="ARBA00022692"/>
    </source>
</evidence>
<evidence type="ECO:0000259" key="9">
    <source>
        <dbReference type="Pfam" id="PF01490"/>
    </source>
</evidence>
<feature type="region of interest" description="Disordered" evidence="7">
    <location>
        <begin position="1"/>
        <end position="52"/>
    </location>
</feature>
<dbReference type="InterPro" id="IPR013057">
    <property type="entry name" value="AA_transpt_TM"/>
</dbReference>
<feature type="transmembrane region" description="Helical" evidence="8">
    <location>
        <begin position="217"/>
        <end position="238"/>
    </location>
</feature>
<sequence length="488" mass="53233">MMIGGGGGGGVTPNNHVKKRSRKNSGIGGNENQPLLPKSHHQEDNHNHNYNNNGDFKGASFSSAVLNLSTTIIGAGIMALPATLKVLGMVPGLITIVFMAFLTDKSVEFIIRFSRASGITSYGDLMGEAFGRYGKALLQISVIINNLGILVVYMIIIGDVLSGTSSNKDHHYGILEGWFGVHWWTGRKFVLLVTTLSVILPLVSFKRIDSLSFTSAVSIALAVVFLVIAVGIAIVKIISGGIGMPRLFPVINDLTDFFQLFTVAPILVTAYICHYNVHNIENEMEDSTEMHGVVRTSLGMCCSVYVLTSFFGFLLFGEETLDDVVANFDADLGIPFGSAINDAVRFSYAAHLMLVFPVVFFPLRINVDDLISYSSLLSSSSWSRPSLLQDNLRFTSITVSLLLLIFVVANFIPTIWDAFQFTGATATVFVGFIFPAAVTLRDRYDIATKQDKILSVMMMILAVFSNAMAIYSDAVALVNKDKTKTLRE</sequence>
<feature type="transmembrane region" description="Helical" evidence="8">
    <location>
        <begin position="418"/>
        <end position="440"/>
    </location>
</feature>
<reference evidence="10 11" key="1">
    <citation type="journal article" date="2023" name="Plants (Basel)">
        <title>Bridging the Gap: Combining Genomics and Transcriptomics Approaches to Understand Stylosanthes scabra, an Orphan Legume from the Brazilian Caatinga.</title>
        <authorList>
            <person name="Ferreira-Neto J.R.C."/>
            <person name="da Silva M.D."/>
            <person name="Binneck E."/>
            <person name="de Melo N.F."/>
            <person name="da Silva R.H."/>
            <person name="de Melo A.L.T.M."/>
            <person name="Pandolfi V."/>
            <person name="Bustamante F.O."/>
            <person name="Brasileiro-Vidal A.C."/>
            <person name="Benko-Iseppon A.M."/>
        </authorList>
    </citation>
    <scope>NUCLEOTIDE SEQUENCE [LARGE SCALE GENOMIC DNA]</scope>
    <source>
        <tissue evidence="10">Leaves</tissue>
    </source>
</reference>
<feature type="transmembrane region" description="Helical" evidence="8">
    <location>
        <begin position="348"/>
        <end position="371"/>
    </location>
</feature>
<feature type="domain" description="Amino acid transporter transmembrane" evidence="9">
    <location>
        <begin position="58"/>
        <end position="474"/>
    </location>
</feature>
<comment type="subcellular location">
    <subcellularLocation>
        <location evidence="1">Membrane</location>
        <topology evidence="1">Multi-pass membrane protein</topology>
    </subcellularLocation>
</comment>
<dbReference type="EMBL" id="JASCZI010241723">
    <property type="protein sequence ID" value="MED6205789.1"/>
    <property type="molecule type" value="Genomic_DNA"/>
</dbReference>
<evidence type="ECO:0000256" key="5">
    <source>
        <dbReference type="ARBA" id="ARBA00022989"/>
    </source>
</evidence>
<evidence type="ECO:0000256" key="1">
    <source>
        <dbReference type="ARBA" id="ARBA00004141"/>
    </source>
</evidence>
<feature type="transmembrane region" description="Helical" evidence="8">
    <location>
        <begin position="189"/>
        <end position="205"/>
    </location>
</feature>
<keyword evidence="4" id="KW-0029">Amino-acid transport</keyword>
<protein>
    <recommendedName>
        <fullName evidence="9">Amino acid transporter transmembrane domain-containing protein</fullName>
    </recommendedName>
</protein>
<feature type="transmembrane region" description="Helical" evidence="8">
    <location>
        <begin position="258"/>
        <end position="277"/>
    </location>
</feature>
<feature type="transmembrane region" description="Helical" evidence="8">
    <location>
        <begin position="392"/>
        <end position="412"/>
    </location>
</feature>
<evidence type="ECO:0000313" key="11">
    <source>
        <dbReference type="Proteomes" id="UP001341840"/>
    </source>
</evidence>
<accession>A0ABU6Y6Y9</accession>
<keyword evidence="11" id="KW-1185">Reference proteome</keyword>
<keyword evidence="6 8" id="KW-0472">Membrane</keyword>
<evidence type="ECO:0000313" key="10">
    <source>
        <dbReference type="EMBL" id="MED6205789.1"/>
    </source>
</evidence>
<evidence type="ECO:0000256" key="6">
    <source>
        <dbReference type="ARBA" id="ARBA00023136"/>
    </source>
</evidence>
<dbReference type="Proteomes" id="UP001341840">
    <property type="component" value="Unassembled WGS sequence"/>
</dbReference>
<feature type="compositionally biased region" description="Gly residues" evidence="7">
    <location>
        <begin position="1"/>
        <end position="11"/>
    </location>
</feature>
<keyword evidence="2" id="KW-0813">Transport</keyword>
<proteinExistence type="predicted"/>
<evidence type="ECO:0000256" key="2">
    <source>
        <dbReference type="ARBA" id="ARBA00022448"/>
    </source>
</evidence>
<feature type="transmembrane region" description="Helical" evidence="8">
    <location>
        <begin position="136"/>
        <end position="156"/>
    </location>
</feature>
<comment type="caution">
    <text evidence="10">The sequence shown here is derived from an EMBL/GenBank/DDBJ whole genome shotgun (WGS) entry which is preliminary data.</text>
</comment>
<keyword evidence="5 8" id="KW-1133">Transmembrane helix</keyword>
<gene>
    <name evidence="10" type="ORF">PIB30_020915</name>
</gene>
<evidence type="ECO:0000256" key="7">
    <source>
        <dbReference type="SAM" id="MobiDB-lite"/>
    </source>
</evidence>
<evidence type="ECO:0000256" key="8">
    <source>
        <dbReference type="SAM" id="Phobius"/>
    </source>
</evidence>
<name>A0ABU6Y6Y9_9FABA</name>
<feature type="transmembrane region" description="Helical" evidence="8">
    <location>
        <begin position="86"/>
        <end position="103"/>
    </location>
</feature>
<keyword evidence="3 8" id="KW-0812">Transmembrane</keyword>